<dbReference type="Proteomes" id="UP000245934">
    <property type="component" value="Unassembled WGS sequence"/>
</dbReference>
<proteinExistence type="predicted"/>
<reference evidence="1 2" key="1">
    <citation type="submission" date="2018-05" db="EMBL/GenBank/DDBJ databases">
        <title>Draft genome of Methanospirillum stamsii Pt1.</title>
        <authorList>
            <person name="Dueholm M.S."/>
            <person name="Nielsen P.H."/>
            <person name="Bakmann L.F."/>
            <person name="Otzen D.E."/>
        </authorList>
    </citation>
    <scope>NUCLEOTIDE SEQUENCE [LARGE SCALE GENOMIC DNA]</scope>
    <source>
        <strain evidence="1 2">Pt1</strain>
    </source>
</reference>
<dbReference type="GeneID" id="97610132"/>
<evidence type="ECO:0000313" key="1">
    <source>
        <dbReference type="EMBL" id="PWR71914.1"/>
    </source>
</evidence>
<dbReference type="CDD" id="cd12870">
    <property type="entry name" value="MqsA"/>
    <property type="match status" value="1"/>
</dbReference>
<accession>A0A2V2MUQ8</accession>
<dbReference type="RefSeq" id="WP_109941546.1">
    <property type="nucleotide sequence ID" value="NZ_CP176366.1"/>
</dbReference>
<evidence type="ECO:0008006" key="3">
    <source>
        <dbReference type="Google" id="ProtNLM"/>
    </source>
</evidence>
<protein>
    <recommendedName>
        <fullName evidence="3">YgiT-type zinc finger domain-containing protein</fullName>
    </recommendedName>
</protein>
<sequence>MKCIQCNEGVTVDGLTTVAFEKNGVAFLFRHVPAMICPVCGEEYLSEEIQDRLTEITNRCLEPGLTVNVYDFQAGPITA</sequence>
<dbReference type="Gene3D" id="3.10.20.860">
    <property type="match status" value="1"/>
</dbReference>
<dbReference type="AlphaFoldDB" id="A0A2V2MUQ8"/>
<comment type="caution">
    <text evidence="1">The sequence shown here is derived from an EMBL/GenBank/DDBJ whole genome shotgun (WGS) entry which is preliminary data.</text>
</comment>
<dbReference type="OrthoDB" id="114811at2157"/>
<dbReference type="EMBL" id="QGMZ01000028">
    <property type="protein sequence ID" value="PWR71914.1"/>
    <property type="molecule type" value="Genomic_DNA"/>
</dbReference>
<evidence type="ECO:0000313" key="2">
    <source>
        <dbReference type="Proteomes" id="UP000245934"/>
    </source>
</evidence>
<name>A0A2V2MUQ8_9EURY</name>
<dbReference type="InterPro" id="IPR022453">
    <property type="entry name" value="Znf_MqsA-type"/>
</dbReference>
<gene>
    <name evidence="1" type="ORF">DLD82_12935</name>
</gene>
<dbReference type="NCBIfam" id="TIGR03831">
    <property type="entry name" value="YgiT_finger"/>
    <property type="match status" value="1"/>
</dbReference>
<organism evidence="1 2">
    <name type="scientific">Methanospirillum stamsii</name>
    <dbReference type="NCBI Taxonomy" id="1277351"/>
    <lineage>
        <taxon>Archaea</taxon>
        <taxon>Methanobacteriati</taxon>
        <taxon>Methanobacteriota</taxon>
        <taxon>Stenosarchaea group</taxon>
        <taxon>Methanomicrobia</taxon>
        <taxon>Methanomicrobiales</taxon>
        <taxon>Methanospirillaceae</taxon>
        <taxon>Methanospirillum</taxon>
    </lineage>
</organism>
<keyword evidence="2" id="KW-1185">Reference proteome</keyword>